<accession>A0ABR8PFM3</accession>
<gene>
    <name evidence="1" type="ORF">H9659_01290</name>
</gene>
<protein>
    <recommendedName>
        <fullName evidence="3">ABC transporter periplasmic binding protein yphF</fullName>
    </recommendedName>
</protein>
<evidence type="ECO:0000313" key="1">
    <source>
        <dbReference type="EMBL" id="MBD7906964.1"/>
    </source>
</evidence>
<dbReference type="RefSeq" id="WP_191688104.1">
    <property type="nucleotide sequence ID" value="NZ_JACSQY010000001.1"/>
</dbReference>
<dbReference type="PROSITE" id="PS51257">
    <property type="entry name" value="PROKAR_LIPOPROTEIN"/>
    <property type="match status" value="1"/>
</dbReference>
<reference evidence="1 2" key="1">
    <citation type="submission" date="2020-08" db="EMBL/GenBank/DDBJ databases">
        <title>A Genomic Blueprint of the Chicken Gut Microbiome.</title>
        <authorList>
            <person name="Gilroy R."/>
            <person name="Ravi A."/>
            <person name="Getino M."/>
            <person name="Pursley I."/>
            <person name="Horton D.L."/>
            <person name="Alikhan N.-F."/>
            <person name="Baker D."/>
            <person name="Gharbi K."/>
            <person name="Hall N."/>
            <person name="Watson M."/>
            <person name="Adriaenssens E.M."/>
            <person name="Foster-Nyarko E."/>
            <person name="Jarju S."/>
            <person name="Secka A."/>
            <person name="Antonio M."/>
            <person name="Oren A."/>
            <person name="Chaudhuri R."/>
            <person name="La Ragione R.M."/>
            <person name="Hildebrand F."/>
            <person name="Pallen M.J."/>
        </authorList>
    </citation>
    <scope>NUCLEOTIDE SEQUENCE [LARGE SCALE GENOMIC DNA]</scope>
    <source>
        <strain evidence="1 2">Sa3CUA8</strain>
    </source>
</reference>
<evidence type="ECO:0008006" key="3">
    <source>
        <dbReference type="Google" id="ProtNLM"/>
    </source>
</evidence>
<evidence type="ECO:0000313" key="2">
    <source>
        <dbReference type="Proteomes" id="UP000659496"/>
    </source>
</evidence>
<organism evidence="1 2">
    <name type="scientific">Sporosarcina gallistercoris</name>
    <dbReference type="NCBI Taxonomy" id="2762245"/>
    <lineage>
        <taxon>Bacteria</taxon>
        <taxon>Bacillati</taxon>
        <taxon>Bacillota</taxon>
        <taxon>Bacilli</taxon>
        <taxon>Bacillales</taxon>
        <taxon>Caryophanaceae</taxon>
        <taxon>Sporosarcina</taxon>
    </lineage>
</organism>
<comment type="caution">
    <text evidence="1">The sequence shown here is derived from an EMBL/GenBank/DDBJ whole genome shotgun (WGS) entry which is preliminary data.</text>
</comment>
<dbReference type="EMBL" id="JACSQY010000001">
    <property type="protein sequence ID" value="MBD7906964.1"/>
    <property type="molecule type" value="Genomic_DNA"/>
</dbReference>
<name>A0ABR8PFM3_9BACL</name>
<sequence>MKRALLLPIIVIISVFLSGCMYPQDEVESQQTPYEDQLETVQKAVDTFQGQSGGLLPIKTKDMATDQYIKYPIDFAKIVPSLTEKIPSNAYEQGGIYQYVLMDVEENPTVKLVDLRVAERIRELILRKTVNGVLPFKDAIQEGANVYEVDFKKMGLKEPLTVESPYSDAQLPIVVGGDGKFYIDYSIDLTRVLEKEKPSVKPGDDIRYLLSDNHPILPAYSLPYTVDENNEPIFMKSSK</sequence>
<proteinExistence type="predicted"/>
<dbReference type="Proteomes" id="UP000659496">
    <property type="component" value="Unassembled WGS sequence"/>
</dbReference>
<keyword evidence="2" id="KW-1185">Reference proteome</keyword>